<protein>
    <submittedName>
        <fullName evidence="1">Uncharacterized protein</fullName>
    </submittedName>
</protein>
<proteinExistence type="predicted"/>
<name>A0A1N6MXZ9_9GAMM</name>
<dbReference type="Proteomes" id="UP000196435">
    <property type="component" value="Unassembled WGS sequence"/>
</dbReference>
<evidence type="ECO:0000313" key="2">
    <source>
        <dbReference type="Proteomes" id="UP000196435"/>
    </source>
</evidence>
<organism evidence="1 2">
    <name type="scientific">Xenorhabdus innexi</name>
    <dbReference type="NCBI Taxonomy" id="290109"/>
    <lineage>
        <taxon>Bacteria</taxon>
        <taxon>Pseudomonadati</taxon>
        <taxon>Pseudomonadota</taxon>
        <taxon>Gammaproteobacteria</taxon>
        <taxon>Enterobacterales</taxon>
        <taxon>Morganellaceae</taxon>
        <taxon>Xenorhabdus</taxon>
    </lineage>
</organism>
<dbReference type="AlphaFoldDB" id="A0A1N6MXZ9"/>
<gene>
    <name evidence="1" type="ORF">XIS1_460068</name>
</gene>
<accession>A0A1N6MXZ9</accession>
<sequence length="40" mass="4825">MKKTPDVIKKEIYFRLLSTMNLHDNIIQPNNIYKHLINNI</sequence>
<reference evidence="2" key="1">
    <citation type="submission" date="2016-12" db="EMBL/GenBank/DDBJ databases">
        <authorList>
            <person name="Gaudriault S."/>
        </authorList>
    </citation>
    <scope>NUCLEOTIDE SEQUENCE [LARGE SCALE GENOMIC DNA]</scope>
    <source>
        <strain evidence="2">HGB1681 (deposited as PTA-6826 in the American Type Culture Collection)</strain>
    </source>
</reference>
<dbReference type="EMBL" id="FTLG01000188">
    <property type="protein sequence ID" value="SIP73753.1"/>
    <property type="molecule type" value="Genomic_DNA"/>
</dbReference>
<evidence type="ECO:0000313" key="1">
    <source>
        <dbReference type="EMBL" id="SIP73753.1"/>
    </source>
</evidence>